<dbReference type="Proteomes" id="UP000273405">
    <property type="component" value="Unassembled WGS sequence"/>
</dbReference>
<evidence type="ECO:0000259" key="1">
    <source>
        <dbReference type="Pfam" id="PF13276"/>
    </source>
</evidence>
<proteinExistence type="predicted"/>
<accession>A0A3A8P3E9</accession>
<name>A0A3A8P3E9_9BACT</name>
<gene>
    <name evidence="2" type="ORF">D7X12_04215</name>
</gene>
<dbReference type="Pfam" id="PF13276">
    <property type="entry name" value="HTH_21"/>
    <property type="match status" value="1"/>
</dbReference>
<comment type="caution">
    <text evidence="2">The sequence shown here is derived from an EMBL/GenBank/DDBJ whole genome shotgun (WGS) entry which is preliminary data.</text>
</comment>
<feature type="domain" description="HTH-like" evidence="1">
    <location>
        <begin position="50"/>
        <end position="105"/>
    </location>
</feature>
<dbReference type="PANTHER" id="PTHR46889:SF4">
    <property type="entry name" value="TRANSPOSASE INSO FOR INSERTION SEQUENCE ELEMENT IS911B-RELATED"/>
    <property type="match status" value="1"/>
</dbReference>
<dbReference type="EMBL" id="RAWG01000016">
    <property type="protein sequence ID" value="RKH46942.1"/>
    <property type="molecule type" value="Genomic_DNA"/>
</dbReference>
<dbReference type="InterPro" id="IPR050900">
    <property type="entry name" value="Transposase_IS3/IS150/IS904"/>
</dbReference>
<dbReference type="AlphaFoldDB" id="A0A3A8P3E9"/>
<keyword evidence="3" id="KW-1185">Reference proteome</keyword>
<dbReference type="OrthoDB" id="9803878at2"/>
<dbReference type="InterPro" id="IPR025948">
    <property type="entry name" value="HTH-like_dom"/>
</dbReference>
<evidence type="ECO:0000313" key="2">
    <source>
        <dbReference type="EMBL" id="RKH46942.1"/>
    </source>
</evidence>
<reference evidence="3" key="1">
    <citation type="submission" date="2018-09" db="EMBL/GenBank/DDBJ databases">
        <authorList>
            <person name="Livingstone P.G."/>
            <person name="Whitworth D.E."/>
        </authorList>
    </citation>
    <scope>NUCLEOTIDE SEQUENCE [LARGE SCALE GENOMIC DNA]</scope>
    <source>
        <strain evidence="3">CA040B</strain>
    </source>
</reference>
<sequence length="118" mass="13549">MRHPPADDGAAEDVQDDACFPVACLCRHLGVSRSGYYAWVMRPEAERKKRDRALRHEVAAIHQESRGTYGAPRVHAELKARGQRVARKRVARLLRQQGLRARRRRNFVRTTDSAHSRP</sequence>
<evidence type="ECO:0000313" key="3">
    <source>
        <dbReference type="Proteomes" id="UP000273405"/>
    </source>
</evidence>
<protein>
    <recommendedName>
        <fullName evidence="1">HTH-like domain-containing protein</fullName>
    </recommendedName>
</protein>
<organism evidence="2 3">
    <name type="scientific">Corallococcus sicarius</name>
    <dbReference type="NCBI Taxonomy" id="2316726"/>
    <lineage>
        <taxon>Bacteria</taxon>
        <taxon>Pseudomonadati</taxon>
        <taxon>Myxococcota</taxon>
        <taxon>Myxococcia</taxon>
        <taxon>Myxococcales</taxon>
        <taxon>Cystobacterineae</taxon>
        <taxon>Myxococcaceae</taxon>
        <taxon>Corallococcus</taxon>
    </lineage>
</organism>
<dbReference type="PANTHER" id="PTHR46889">
    <property type="entry name" value="TRANSPOSASE INSF FOR INSERTION SEQUENCE IS3B-RELATED"/>
    <property type="match status" value="1"/>
</dbReference>